<dbReference type="GO" id="GO:0006955">
    <property type="term" value="P:immune response"/>
    <property type="evidence" value="ECO:0007669"/>
    <property type="project" value="InterPro"/>
</dbReference>
<dbReference type="GO" id="GO:0005615">
    <property type="term" value="C:extracellular space"/>
    <property type="evidence" value="ECO:0007669"/>
    <property type="project" value="UniProtKB-KW"/>
</dbReference>
<evidence type="ECO:0000256" key="1">
    <source>
        <dbReference type="ARBA" id="ARBA00022514"/>
    </source>
</evidence>
<name>A0A5N5NX54_PANHP</name>
<dbReference type="AlphaFoldDB" id="A0A5N5NX54"/>
<evidence type="ECO:0000259" key="3">
    <source>
        <dbReference type="SMART" id="SM00199"/>
    </source>
</evidence>
<feature type="domain" description="Chemokine interleukin-8-like" evidence="3">
    <location>
        <begin position="81"/>
        <end position="139"/>
    </location>
</feature>
<gene>
    <name evidence="4" type="ORF">PHYPO_G00227460</name>
</gene>
<dbReference type="SUPFAM" id="SSF54117">
    <property type="entry name" value="Interleukin 8-like chemokines"/>
    <property type="match status" value="1"/>
</dbReference>
<keyword evidence="2" id="KW-0812">Transmembrane</keyword>
<evidence type="ECO:0000313" key="5">
    <source>
        <dbReference type="Proteomes" id="UP000327468"/>
    </source>
</evidence>
<keyword evidence="5" id="KW-1185">Reference proteome</keyword>
<accession>A0A5N5NX54</accession>
<keyword evidence="2" id="KW-0472">Membrane</keyword>
<dbReference type="CDD" id="cd00272">
    <property type="entry name" value="Chemokine_CC"/>
    <property type="match status" value="1"/>
</dbReference>
<feature type="transmembrane region" description="Helical" evidence="2">
    <location>
        <begin position="56"/>
        <end position="78"/>
    </location>
</feature>
<keyword evidence="1" id="KW-0202">Cytokine</keyword>
<proteinExistence type="predicted"/>
<protein>
    <recommendedName>
        <fullName evidence="3">Chemokine interleukin-8-like domain-containing protein</fullName>
    </recommendedName>
</protein>
<dbReference type="Proteomes" id="UP000327468">
    <property type="component" value="Chromosome 7"/>
</dbReference>
<evidence type="ECO:0000313" key="4">
    <source>
        <dbReference type="EMBL" id="KAB5571647.1"/>
    </source>
</evidence>
<dbReference type="PANTHER" id="PTHR12015">
    <property type="entry name" value="SMALL INDUCIBLE CYTOKINE A"/>
    <property type="match status" value="1"/>
</dbReference>
<sequence>MRNLKSLGDKRWRINPAVELYTSLTFLPLCFYIQISSSHSSPSLCEIRPSARMRNLAALLFLLSLCSLHLVSSAPNAFDYKNHCCSGKTDVRIPKLNIKNYWWTSRNCTIKAIVFETKFNRTICVDPNAVWVSGHMKFVDDRKTSVSKP</sequence>
<dbReference type="InterPro" id="IPR039809">
    <property type="entry name" value="Chemokine_b/g/d"/>
</dbReference>
<comment type="caution">
    <text evidence="4">The sequence shown here is derived from an EMBL/GenBank/DDBJ whole genome shotgun (WGS) entry which is preliminary data.</text>
</comment>
<keyword evidence="2" id="KW-1133">Transmembrane helix</keyword>
<organism evidence="4 5">
    <name type="scientific">Pangasianodon hypophthalmus</name>
    <name type="common">Striped catfish</name>
    <name type="synonym">Helicophagus hypophthalmus</name>
    <dbReference type="NCBI Taxonomy" id="310915"/>
    <lineage>
        <taxon>Eukaryota</taxon>
        <taxon>Metazoa</taxon>
        <taxon>Chordata</taxon>
        <taxon>Craniata</taxon>
        <taxon>Vertebrata</taxon>
        <taxon>Euteleostomi</taxon>
        <taxon>Actinopterygii</taxon>
        <taxon>Neopterygii</taxon>
        <taxon>Teleostei</taxon>
        <taxon>Ostariophysi</taxon>
        <taxon>Siluriformes</taxon>
        <taxon>Pangasiidae</taxon>
        <taxon>Pangasianodon</taxon>
    </lineage>
</organism>
<evidence type="ECO:0000256" key="2">
    <source>
        <dbReference type="SAM" id="Phobius"/>
    </source>
</evidence>
<dbReference type="InterPro" id="IPR001811">
    <property type="entry name" value="Chemokine_IL8-like_dom"/>
</dbReference>
<dbReference type="InterPro" id="IPR036048">
    <property type="entry name" value="Interleukin_8-like_sf"/>
</dbReference>
<dbReference type="EMBL" id="VFJC01000008">
    <property type="protein sequence ID" value="KAB5571647.1"/>
    <property type="molecule type" value="Genomic_DNA"/>
</dbReference>
<dbReference type="SMART" id="SM00199">
    <property type="entry name" value="SCY"/>
    <property type="match status" value="1"/>
</dbReference>
<dbReference type="GO" id="GO:0008009">
    <property type="term" value="F:chemokine activity"/>
    <property type="evidence" value="ECO:0007669"/>
    <property type="project" value="InterPro"/>
</dbReference>
<dbReference type="Gene3D" id="2.40.50.40">
    <property type="match status" value="1"/>
</dbReference>
<dbReference type="Pfam" id="PF00048">
    <property type="entry name" value="IL8"/>
    <property type="match status" value="1"/>
</dbReference>
<feature type="transmembrane region" description="Helical" evidence="2">
    <location>
        <begin position="20"/>
        <end position="35"/>
    </location>
</feature>
<reference evidence="4 5" key="1">
    <citation type="submission" date="2019-06" db="EMBL/GenBank/DDBJ databases">
        <title>A chromosome-scale genome assembly of the striped catfish, Pangasianodon hypophthalmus.</title>
        <authorList>
            <person name="Wen M."/>
            <person name="Zahm M."/>
            <person name="Roques C."/>
            <person name="Cabau C."/>
            <person name="Klopp C."/>
            <person name="Donnadieu C."/>
            <person name="Jouanno E."/>
            <person name="Avarre J.-C."/>
            <person name="Campet M."/>
            <person name="Ha T.T.T."/>
            <person name="Dugue R."/>
            <person name="Lampietro C."/>
            <person name="Louis A."/>
            <person name="Herpin A."/>
            <person name="Echchiki A."/>
            <person name="Berthelot C."/>
            <person name="Parey E."/>
            <person name="Roest-Crollius H."/>
            <person name="Braasch I."/>
            <person name="Postlethwait J."/>
            <person name="Bobe J."/>
            <person name="Montfort J."/>
            <person name="Bouchez O."/>
            <person name="Begum T."/>
            <person name="Schartl M."/>
            <person name="Guiguen Y."/>
        </authorList>
    </citation>
    <scope>NUCLEOTIDE SEQUENCE [LARGE SCALE GENOMIC DNA]</scope>
    <source>
        <strain evidence="4 5">Indonesia</strain>
        <tissue evidence="4">Blood</tissue>
    </source>
</reference>